<dbReference type="PANTHER" id="PTHR11006:SF53">
    <property type="entry name" value="PROTEIN ARGININE N-METHYLTRANSFERASE 3"/>
    <property type="match status" value="1"/>
</dbReference>
<dbReference type="AlphaFoldDB" id="A0A164V4X7"/>
<dbReference type="Pfam" id="PF21137">
    <property type="entry name" value="ANM3_C2H2_Zf"/>
    <property type="match status" value="1"/>
</dbReference>
<dbReference type="Gene3D" id="2.70.160.11">
    <property type="entry name" value="Hnrnp arginine n-methyltransferase1"/>
    <property type="match status" value="1"/>
</dbReference>
<dbReference type="Proteomes" id="UP000076722">
    <property type="component" value="Unassembled WGS sequence"/>
</dbReference>
<evidence type="ECO:0000259" key="14">
    <source>
        <dbReference type="Pfam" id="PF13649"/>
    </source>
</evidence>
<dbReference type="EC" id="2.1.1.319" evidence="2"/>
<keyword evidence="9" id="KW-0862">Zinc</keyword>
<organism evidence="17 18">
    <name type="scientific">Sistotremastrum niveocremeum HHB9708</name>
    <dbReference type="NCBI Taxonomy" id="1314777"/>
    <lineage>
        <taxon>Eukaryota</taxon>
        <taxon>Fungi</taxon>
        <taxon>Dikarya</taxon>
        <taxon>Basidiomycota</taxon>
        <taxon>Agaricomycotina</taxon>
        <taxon>Agaricomycetes</taxon>
        <taxon>Sistotremastrales</taxon>
        <taxon>Sistotremastraceae</taxon>
        <taxon>Sertulicium</taxon>
        <taxon>Sertulicium niveocremeum</taxon>
    </lineage>
</organism>
<dbReference type="InterPro" id="IPR036236">
    <property type="entry name" value="Znf_C2H2_sf"/>
</dbReference>
<dbReference type="GO" id="GO:0032259">
    <property type="term" value="P:methylation"/>
    <property type="evidence" value="ECO:0007669"/>
    <property type="project" value="UniProtKB-KW"/>
</dbReference>
<accession>A0A164V4X7</accession>
<dbReference type="InterPro" id="IPR029063">
    <property type="entry name" value="SAM-dependent_MTases_sf"/>
</dbReference>
<evidence type="ECO:0000256" key="8">
    <source>
        <dbReference type="ARBA" id="ARBA00022771"/>
    </source>
</evidence>
<feature type="region of interest" description="Disordered" evidence="13">
    <location>
        <begin position="1"/>
        <end position="47"/>
    </location>
</feature>
<evidence type="ECO:0000256" key="9">
    <source>
        <dbReference type="ARBA" id="ARBA00022833"/>
    </source>
</evidence>
<feature type="domain" description="Methyltransferase" evidence="14">
    <location>
        <begin position="247"/>
        <end position="344"/>
    </location>
</feature>
<gene>
    <name evidence="17" type="ORF">SISNIDRAFT_495381</name>
</gene>
<evidence type="ECO:0000256" key="7">
    <source>
        <dbReference type="ARBA" id="ARBA00022723"/>
    </source>
</evidence>
<evidence type="ECO:0000256" key="1">
    <source>
        <dbReference type="ARBA" id="ARBA00004514"/>
    </source>
</evidence>
<evidence type="ECO:0000256" key="5">
    <source>
        <dbReference type="ARBA" id="ARBA00022679"/>
    </source>
</evidence>
<dbReference type="GO" id="GO:0005829">
    <property type="term" value="C:cytosol"/>
    <property type="evidence" value="ECO:0007669"/>
    <property type="project" value="UniProtKB-SubCell"/>
</dbReference>
<keyword evidence="8" id="KW-0863">Zinc-finger</keyword>
<keyword evidence="4 12" id="KW-0489">Methyltransferase</keyword>
<dbReference type="InterPro" id="IPR025799">
    <property type="entry name" value="Arg_MeTrfase"/>
</dbReference>
<dbReference type="InterPro" id="IPR055135">
    <property type="entry name" value="PRMT_dom"/>
</dbReference>
<comment type="catalytic activity">
    <reaction evidence="10">
        <text>L-arginyl-[protein] + 2 S-adenosyl-L-methionine = N(omega),N(omega)-dimethyl-L-arginyl-[protein] + 2 S-adenosyl-L-homocysteine + 2 H(+)</text>
        <dbReference type="Rhea" id="RHEA:48096"/>
        <dbReference type="Rhea" id="RHEA-COMP:10532"/>
        <dbReference type="Rhea" id="RHEA-COMP:11991"/>
        <dbReference type="ChEBI" id="CHEBI:15378"/>
        <dbReference type="ChEBI" id="CHEBI:29965"/>
        <dbReference type="ChEBI" id="CHEBI:57856"/>
        <dbReference type="ChEBI" id="CHEBI:59789"/>
        <dbReference type="ChEBI" id="CHEBI:61897"/>
        <dbReference type="EC" id="2.1.1.319"/>
    </reaction>
    <physiologicalReaction direction="left-to-right" evidence="10">
        <dbReference type="Rhea" id="RHEA:48097"/>
    </physiologicalReaction>
</comment>
<evidence type="ECO:0000256" key="12">
    <source>
        <dbReference type="PROSITE-ProRule" id="PRU01015"/>
    </source>
</evidence>
<dbReference type="GO" id="GO:0008270">
    <property type="term" value="F:zinc ion binding"/>
    <property type="evidence" value="ECO:0007669"/>
    <property type="project" value="UniProtKB-KW"/>
</dbReference>
<evidence type="ECO:0000256" key="2">
    <source>
        <dbReference type="ARBA" id="ARBA00011925"/>
    </source>
</evidence>
<dbReference type="CDD" id="cd02440">
    <property type="entry name" value="AdoMet_MTases"/>
    <property type="match status" value="1"/>
</dbReference>
<evidence type="ECO:0000256" key="10">
    <source>
        <dbReference type="ARBA" id="ARBA00047384"/>
    </source>
</evidence>
<dbReference type="SUPFAM" id="SSF57667">
    <property type="entry name" value="beta-beta-alpha zinc fingers"/>
    <property type="match status" value="1"/>
</dbReference>
<evidence type="ECO:0000313" key="17">
    <source>
        <dbReference type="EMBL" id="KZS93819.1"/>
    </source>
</evidence>
<dbReference type="Pfam" id="PF13649">
    <property type="entry name" value="Methyltransf_25"/>
    <property type="match status" value="1"/>
</dbReference>
<dbReference type="GO" id="GO:0035242">
    <property type="term" value="F:protein-arginine omega-N asymmetric methyltransferase activity"/>
    <property type="evidence" value="ECO:0007669"/>
    <property type="project" value="UniProtKB-EC"/>
</dbReference>
<feature type="domain" description="Protein arginine N-methyltransferase" evidence="16">
    <location>
        <begin position="353"/>
        <end position="452"/>
    </location>
</feature>
<dbReference type="EMBL" id="KV419406">
    <property type="protein sequence ID" value="KZS93819.1"/>
    <property type="molecule type" value="Genomic_DNA"/>
</dbReference>
<dbReference type="STRING" id="1314777.A0A164V4X7"/>
<protein>
    <recommendedName>
        <fullName evidence="2">type I protein arginine methyltransferase</fullName>
        <ecNumber evidence="2">2.1.1.319</ecNumber>
    </recommendedName>
</protein>
<sequence>MSLRLPHLSEPLASIDSEQDSHSGSSSSEDEEDDQTWDDWVSDSAPKSCTSLFDKEKSFDSVEKALEFDRDVKGFDLQGTCQKLSLNFHQRIRLINYIRKEAVAPASLENLSGKEPFFSDDQYLKPALEDDPLLQYSFDDWSEAEDEEDESPERTISLLKERLAKANQDLAIFRQLVTNRLDITALGEAGDAGSSTEAVAPRDDDSHYFRSYADNEIHSVMLQDTVRTSTYASFILSNPSLFDGATVLDVGCGTGILSLFAARAGAAKVYAVDASDIAVKAEKIVKENGLENVITVIRGKVEDIVLPVEKVDIIISEWMGYALLYESMLDSVLHARDRFLKPGGLLAPSESRMMFSLCEAKEVKKERIGFWDDVYGFDLSSMAEEVYDDAIIDVVPEESLVSDPTTIKTFDLHVLTPKKLDFSSPFTLTSTRTKRTKAWAFVLYFDTFFNTGRTLLSPEDPAYEVTIVKSDEPNTAEVWAVGKPGRGELKRRASSKSGEKGKKAMERYEKGYVKSFSTGPASLRTHWQQTVFLLREGIPVEEGTVVEGMFSCRKSEDNSRELDVEIHYSVKPPGAEKAGDTIIQIFKVR</sequence>
<name>A0A164V4X7_9AGAM</name>
<dbReference type="SUPFAM" id="SSF53335">
    <property type="entry name" value="S-adenosyl-L-methionine-dependent methyltransferases"/>
    <property type="match status" value="1"/>
</dbReference>
<comment type="catalytic activity">
    <reaction evidence="11">
        <text>L-arginyl-[protein] + S-adenosyl-L-methionine = N(omega)-methyl-L-arginyl-[protein] + S-adenosyl-L-homocysteine + H(+)</text>
        <dbReference type="Rhea" id="RHEA:48100"/>
        <dbReference type="Rhea" id="RHEA-COMP:10532"/>
        <dbReference type="Rhea" id="RHEA-COMP:11990"/>
        <dbReference type="ChEBI" id="CHEBI:15378"/>
        <dbReference type="ChEBI" id="CHEBI:29965"/>
        <dbReference type="ChEBI" id="CHEBI:57856"/>
        <dbReference type="ChEBI" id="CHEBI:59789"/>
        <dbReference type="ChEBI" id="CHEBI:65280"/>
    </reaction>
    <physiologicalReaction direction="left-to-right" evidence="11">
        <dbReference type="Rhea" id="RHEA:48101"/>
    </physiologicalReaction>
</comment>
<keyword evidence="7" id="KW-0479">Metal-binding</keyword>
<dbReference type="FunFam" id="3.40.50.150:FF:000003">
    <property type="entry name" value="Blast:Protein arginine N-methyltransferase 1"/>
    <property type="match status" value="1"/>
</dbReference>
<evidence type="ECO:0000256" key="11">
    <source>
        <dbReference type="ARBA" id="ARBA00049303"/>
    </source>
</evidence>
<dbReference type="PANTHER" id="PTHR11006">
    <property type="entry name" value="PROTEIN ARGININE N-METHYLTRANSFERASE"/>
    <property type="match status" value="1"/>
</dbReference>
<comment type="subcellular location">
    <subcellularLocation>
        <location evidence="1">Cytoplasm</location>
        <location evidence="1">Cytosol</location>
    </subcellularLocation>
</comment>
<keyword evidence="6 12" id="KW-0949">S-adenosyl-L-methionine</keyword>
<dbReference type="InterPro" id="IPR049482">
    <property type="entry name" value="ANM3-like_C2H2_Zf"/>
</dbReference>
<dbReference type="OrthoDB" id="7848332at2759"/>
<keyword evidence="18" id="KW-1185">Reference proteome</keyword>
<dbReference type="GO" id="GO:0042054">
    <property type="term" value="F:histone methyltransferase activity"/>
    <property type="evidence" value="ECO:0007669"/>
    <property type="project" value="TreeGrafter"/>
</dbReference>
<evidence type="ECO:0000259" key="16">
    <source>
        <dbReference type="Pfam" id="PF22528"/>
    </source>
</evidence>
<dbReference type="Gene3D" id="3.40.50.150">
    <property type="entry name" value="Vaccinia Virus protein VP39"/>
    <property type="match status" value="1"/>
</dbReference>
<dbReference type="GO" id="GO:0005634">
    <property type="term" value="C:nucleus"/>
    <property type="evidence" value="ECO:0007669"/>
    <property type="project" value="TreeGrafter"/>
</dbReference>
<dbReference type="InterPro" id="IPR041698">
    <property type="entry name" value="Methyltransf_25"/>
</dbReference>
<evidence type="ECO:0000313" key="18">
    <source>
        <dbReference type="Proteomes" id="UP000076722"/>
    </source>
</evidence>
<evidence type="ECO:0000256" key="6">
    <source>
        <dbReference type="ARBA" id="ARBA00022691"/>
    </source>
</evidence>
<feature type="domain" description="Protein arginine N-methyltransferase 3-like C2H2 zinc finger" evidence="15">
    <location>
        <begin position="81"/>
        <end position="126"/>
    </location>
</feature>
<evidence type="ECO:0000256" key="3">
    <source>
        <dbReference type="ARBA" id="ARBA00022490"/>
    </source>
</evidence>
<dbReference type="PROSITE" id="PS51678">
    <property type="entry name" value="SAM_MT_PRMT"/>
    <property type="match status" value="1"/>
</dbReference>
<reference evidence="17 18" key="1">
    <citation type="journal article" date="2016" name="Mol. Biol. Evol.">
        <title>Comparative Genomics of Early-Diverging Mushroom-Forming Fungi Provides Insights into the Origins of Lignocellulose Decay Capabilities.</title>
        <authorList>
            <person name="Nagy L.G."/>
            <person name="Riley R."/>
            <person name="Tritt A."/>
            <person name="Adam C."/>
            <person name="Daum C."/>
            <person name="Floudas D."/>
            <person name="Sun H."/>
            <person name="Yadav J.S."/>
            <person name="Pangilinan J."/>
            <person name="Larsson K.H."/>
            <person name="Matsuura K."/>
            <person name="Barry K."/>
            <person name="Labutti K."/>
            <person name="Kuo R."/>
            <person name="Ohm R.A."/>
            <person name="Bhattacharya S.S."/>
            <person name="Shirouzu T."/>
            <person name="Yoshinaga Y."/>
            <person name="Martin F.M."/>
            <person name="Grigoriev I.V."/>
            <person name="Hibbett D.S."/>
        </authorList>
    </citation>
    <scope>NUCLEOTIDE SEQUENCE [LARGE SCALE GENOMIC DNA]</scope>
    <source>
        <strain evidence="17 18">HHB9708</strain>
    </source>
</reference>
<evidence type="ECO:0000256" key="4">
    <source>
        <dbReference type="ARBA" id="ARBA00022603"/>
    </source>
</evidence>
<feature type="compositionally biased region" description="Acidic residues" evidence="13">
    <location>
        <begin position="28"/>
        <end position="41"/>
    </location>
</feature>
<keyword evidence="3" id="KW-0963">Cytoplasm</keyword>
<keyword evidence="5 12" id="KW-0808">Transferase</keyword>
<dbReference type="Pfam" id="PF22528">
    <property type="entry name" value="PRMT_C"/>
    <property type="match status" value="2"/>
</dbReference>
<proteinExistence type="predicted"/>
<evidence type="ECO:0000259" key="15">
    <source>
        <dbReference type="Pfam" id="PF21137"/>
    </source>
</evidence>
<feature type="domain" description="Protein arginine N-methyltransferase" evidence="16">
    <location>
        <begin position="515"/>
        <end position="571"/>
    </location>
</feature>
<evidence type="ECO:0000256" key="13">
    <source>
        <dbReference type="SAM" id="MobiDB-lite"/>
    </source>
</evidence>